<dbReference type="Gene3D" id="3.40.1580.10">
    <property type="entry name" value="SMI1/KNR4-like"/>
    <property type="match status" value="1"/>
</dbReference>
<proteinExistence type="predicted"/>
<dbReference type="EMBL" id="CP053985">
    <property type="protein sequence ID" value="QKH36171.1"/>
    <property type="molecule type" value="Genomic_DNA"/>
</dbReference>
<accession>A0A7D4E667</accession>
<dbReference type="InterPro" id="IPR037883">
    <property type="entry name" value="Knr4/Smi1-like_sf"/>
</dbReference>
<sequence>MGTYDDLLSLKGSGTPFDKLRKMRPIVPTQDKIPQDYVDFITDVGAGELGDARFMLYDGLIPSEEIYGKLPPDWGRILIFGDDFSGYNSGFRVSDWSVVEINPSDMEIDVIASKFQIFIRGKINNMM</sequence>
<reference evidence="1 2" key="1">
    <citation type="submission" date="2020-05" db="EMBL/GenBank/DDBJ databases">
        <title>FDA dAtabase for Regulatory Grade micrObial Sequences (FDA-ARGOS): Supporting development and validation of Infectious Disease Dx tests.</title>
        <authorList>
            <person name="Sproer C."/>
            <person name="Gronow S."/>
            <person name="Severitt S."/>
            <person name="Schroder I."/>
            <person name="Tallon L."/>
            <person name="Sadzewicz L."/>
            <person name="Zhao X."/>
            <person name="Vavikolanu K."/>
            <person name="Mehta A."/>
            <person name="Aluvathingal J."/>
            <person name="Nadendla S."/>
            <person name="Myers T."/>
            <person name="Yan Y."/>
            <person name="Sichtig H."/>
        </authorList>
    </citation>
    <scope>NUCLEOTIDE SEQUENCE [LARGE SCALE GENOMIC DNA]</scope>
    <source>
        <strain evidence="1 2">FDAARGOS_790</strain>
    </source>
</reference>
<dbReference type="RefSeq" id="WP_173145082.1">
    <property type="nucleotide sequence ID" value="NZ_CP053985.1"/>
</dbReference>
<dbReference type="Proteomes" id="UP000500970">
    <property type="component" value="Chromosome"/>
</dbReference>
<dbReference type="KEGG" id="apes:FOC84_14925"/>
<evidence type="ECO:0000313" key="2">
    <source>
        <dbReference type="Proteomes" id="UP000500970"/>
    </source>
</evidence>
<gene>
    <name evidence="1" type="ORF">FOC84_14925</name>
</gene>
<dbReference type="SUPFAM" id="SSF160631">
    <property type="entry name" value="SMI1/KNR4-like"/>
    <property type="match status" value="1"/>
</dbReference>
<keyword evidence="2" id="KW-1185">Reference proteome</keyword>
<name>A0A7D4E667_9BURK</name>
<dbReference type="AlphaFoldDB" id="A0A7D4E667"/>
<organism evidence="1 2">
    <name type="scientific">Achromobacter pestifer</name>
    <dbReference type="NCBI Taxonomy" id="1353889"/>
    <lineage>
        <taxon>Bacteria</taxon>
        <taxon>Pseudomonadati</taxon>
        <taxon>Pseudomonadota</taxon>
        <taxon>Betaproteobacteria</taxon>
        <taxon>Burkholderiales</taxon>
        <taxon>Alcaligenaceae</taxon>
        <taxon>Achromobacter</taxon>
    </lineage>
</organism>
<evidence type="ECO:0000313" key="1">
    <source>
        <dbReference type="EMBL" id="QKH36171.1"/>
    </source>
</evidence>
<protein>
    <recommendedName>
        <fullName evidence="3">SMI1/KNR4 family protein</fullName>
    </recommendedName>
</protein>
<evidence type="ECO:0008006" key="3">
    <source>
        <dbReference type="Google" id="ProtNLM"/>
    </source>
</evidence>